<evidence type="ECO:0000313" key="2">
    <source>
        <dbReference type="Proteomes" id="UP000051952"/>
    </source>
</evidence>
<dbReference type="VEuPathDB" id="TriTrypDB:BSAL_68830"/>
<dbReference type="Proteomes" id="UP000051952">
    <property type="component" value="Unassembled WGS sequence"/>
</dbReference>
<dbReference type="AlphaFoldDB" id="A0A0S4IVC4"/>
<sequence>MTGKGKASTRERALQLCAMHLELLLYRAGVALFPSDPVTQLQYDRSAENNGWPQCLRHPFAPEPLPLKELHPTLNEYQYRNQRRAPLSNEEKFMRYHGEAFNYAKTTIPIDALH</sequence>
<feature type="non-terminal residue" evidence="1">
    <location>
        <position position="114"/>
    </location>
</feature>
<accession>A0A0S4IVC4</accession>
<proteinExistence type="predicted"/>
<reference evidence="2" key="1">
    <citation type="submission" date="2015-09" db="EMBL/GenBank/DDBJ databases">
        <authorList>
            <consortium name="Pathogen Informatics"/>
        </authorList>
    </citation>
    <scope>NUCLEOTIDE SEQUENCE [LARGE SCALE GENOMIC DNA]</scope>
    <source>
        <strain evidence="2">Lake Konstanz</strain>
    </source>
</reference>
<organism evidence="1 2">
    <name type="scientific">Bodo saltans</name>
    <name type="common">Flagellated protozoan</name>
    <dbReference type="NCBI Taxonomy" id="75058"/>
    <lineage>
        <taxon>Eukaryota</taxon>
        <taxon>Discoba</taxon>
        <taxon>Euglenozoa</taxon>
        <taxon>Kinetoplastea</taxon>
        <taxon>Metakinetoplastina</taxon>
        <taxon>Eubodonida</taxon>
        <taxon>Bodonidae</taxon>
        <taxon>Bodo</taxon>
    </lineage>
</organism>
<gene>
    <name evidence="1" type="ORF">BSAL_68830</name>
</gene>
<protein>
    <submittedName>
        <fullName evidence="1">Uncharacterized protein</fullName>
    </submittedName>
</protein>
<name>A0A0S4IVC4_BODSA</name>
<evidence type="ECO:0000313" key="1">
    <source>
        <dbReference type="EMBL" id="CUF99570.1"/>
    </source>
</evidence>
<dbReference type="EMBL" id="CYKH01000483">
    <property type="protein sequence ID" value="CUF99570.1"/>
    <property type="molecule type" value="Genomic_DNA"/>
</dbReference>
<keyword evidence="2" id="KW-1185">Reference proteome</keyword>